<accession>A0A1L0CI41</accession>
<protein>
    <recommendedName>
        <fullName evidence="3">Kinetochore-associated protein MTW1</fullName>
    </recommendedName>
</protein>
<dbReference type="GO" id="GO:0000775">
    <property type="term" value="C:chromosome, centromeric region"/>
    <property type="evidence" value="ECO:0007669"/>
    <property type="project" value="InterPro"/>
</dbReference>
<reference evidence="2" key="1">
    <citation type="submission" date="2016-11" db="EMBL/GenBank/DDBJ databases">
        <authorList>
            <person name="Guldener U."/>
        </authorList>
    </citation>
    <scope>NUCLEOTIDE SEQUENCE [LARGE SCALE GENOMIC DNA]</scope>
</reference>
<name>A0A1L0CI41_9ASCO</name>
<dbReference type="AlphaFoldDB" id="A0A1L0CI41"/>
<dbReference type="GO" id="GO:0000278">
    <property type="term" value="P:mitotic cell cycle"/>
    <property type="evidence" value="ECO:0007669"/>
    <property type="project" value="InterPro"/>
</dbReference>
<dbReference type="GO" id="GO:0005634">
    <property type="term" value="C:nucleus"/>
    <property type="evidence" value="ECO:0007669"/>
    <property type="project" value="InterPro"/>
</dbReference>
<sequence length="222" mass="25763">MAIPTLQHTALVNQQVMLPYMRHIDDFKGIVNTFLYECTQIMRDHAINNIKIDEDVVKQSIGILEKKMEGVVDDIMNSYENFCMTKIFNIPENLDSRLFRLSSQLKFKNIDESKHAQAQQLANDLNMEINLNIKKIELLKELLKQIYLVSKKLDTVYTAVQNLMALRKFDNESNNQQDFTWLIDTLNNANNITLHLQKGIVDLISKATDPFFLEQVQKVSKV</sequence>
<keyword evidence="2" id="KW-1185">Reference proteome</keyword>
<dbReference type="InterPro" id="IPR008685">
    <property type="entry name" value="Centromere_Mis12"/>
</dbReference>
<dbReference type="OrthoDB" id="3971738at2759"/>
<dbReference type="Pfam" id="PF05859">
    <property type="entry name" value="Mis12"/>
    <property type="match status" value="1"/>
</dbReference>
<gene>
    <name evidence="1" type="ORF">HGUI_00161</name>
</gene>
<dbReference type="Proteomes" id="UP000183365">
    <property type="component" value="Unassembled WGS sequence"/>
</dbReference>
<organism evidence="1 2">
    <name type="scientific">Hanseniaspora guilliermondii</name>
    <dbReference type="NCBI Taxonomy" id="56406"/>
    <lineage>
        <taxon>Eukaryota</taxon>
        <taxon>Fungi</taxon>
        <taxon>Dikarya</taxon>
        <taxon>Ascomycota</taxon>
        <taxon>Saccharomycotina</taxon>
        <taxon>Saccharomycetes</taxon>
        <taxon>Saccharomycodales</taxon>
        <taxon>Saccharomycodaceae</taxon>
        <taxon>Hanseniaspora</taxon>
    </lineage>
</organism>
<evidence type="ECO:0000313" key="1">
    <source>
        <dbReference type="EMBL" id="SGZ37961.1"/>
    </source>
</evidence>
<evidence type="ECO:0008006" key="3">
    <source>
        <dbReference type="Google" id="ProtNLM"/>
    </source>
</evidence>
<evidence type="ECO:0000313" key="2">
    <source>
        <dbReference type="Proteomes" id="UP000183365"/>
    </source>
</evidence>
<dbReference type="VEuPathDB" id="FungiDB:HGUI_00161"/>
<proteinExistence type="predicted"/>
<dbReference type="EMBL" id="FQNF01000002">
    <property type="protein sequence ID" value="SGZ37961.1"/>
    <property type="molecule type" value="Genomic_DNA"/>
</dbReference>